<proteinExistence type="predicted"/>
<gene>
    <name evidence="1" type="ORF">BRAD3257_1920</name>
</gene>
<reference evidence="1 2" key="1">
    <citation type="submission" date="2018-03" db="EMBL/GenBank/DDBJ databases">
        <authorList>
            <person name="Gully D."/>
        </authorList>
    </citation>
    <scope>NUCLEOTIDE SEQUENCE [LARGE SCALE GENOMIC DNA]</scope>
    <source>
        <strain evidence="1">ORS3257</strain>
    </source>
</reference>
<organism evidence="1 2">
    <name type="scientific">Bradyrhizobium vignae</name>
    <dbReference type="NCBI Taxonomy" id="1549949"/>
    <lineage>
        <taxon>Bacteria</taxon>
        <taxon>Pseudomonadati</taxon>
        <taxon>Pseudomonadota</taxon>
        <taxon>Alphaproteobacteria</taxon>
        <taxon>Hyphomicrobiales</taxon>
        <taxon>Nitrobacteraceae</taxon>
        <taxon>Bradyrhizobium</taxon>
    </lineage>
</organism>
<dbReference type="Proteomes" id="UP000246085">
    <property type="component" value="Chromosome BRAD3257"/>
</dbReference>
<protein>
    <submittedName>
        <fullName evidence="1">Uncharacterized protein</fullName>
    </submittedName>
</protein>
<evidence type="ECO:0000313" key="1">
    <source>
        <dbReference type="EMBL" id="SPP93028.1"/>
    </source>
</evidence>
<dbReference type="AlphaFoldDB" id="A0A2U3PV91"/>
<evidence type="ECO:0000313" key="2">
    <source>
        <dbReference type="Proteomes" id="UP000246085"/>
    </source>
</evidence>
<name>A0A2U3PV91_9BRAD</name>
<accession>A0A2U3PV91</accession>
<dbReference type="EMBL" id="LS398110">
    <property type="protein sequence ID" value="SPP93028.1"/>
    <property type="molecule type" value="Genomic_DNA"/>
</dbReference>
<dbReference type="KEGG" id="bvz:BRAD3257_1920"/>
<sequence>MRTVTWKFTPPPPDRSAPHRGCAGQGFTADLPQAIWRKLASGGGFQHLRCNMSTCSDFAVRDAFADFVEGGAQKRGGCRVEHELPPRRENPILACFLAGAIQTC</sequence>